<name>A0A8J6EW50_ELECQ</name>
<keyword evidence="1" id="KW-0472">Membrane</keyword>
<sequence length="118" mass="13097">MLGDVVSHPGLFRTGLKKWVRKQTSYYAHKTVSKVFIQLLGSPLCMLGLVVCPCHMQQKSKNTYTVYTPPAYTYMTARDTGTFLTTHGWNGPSVNSLPCCVFSVIPRAETEHTTTVPA</sequence>
<evidence type="ECO:0000313" key="2">
    <source>
        <dbReference type="EMBL" id="KAG9476802.1"/>
    </source>
</evidence>
<dbReference type="EMBL" id="WNTK01000010">
    <property type="protein sequence ID" value="KAG9476802.1"/>
    <property type="molecule type" value="Genomic_DNA"/>
</dbReference>
<comment type="caution">
    <text evidence="2">The sequence shown here is derived from an EMBL/GenBank/DDBJ whole genome shotgun (WGS) entry which is preliminary data.</text>
</comment>
<proteinExistence type="predicted"/>
<protein>
    <submittedName>
        <fullName evidence="2">Uncharacterized protein</fullName>
    </submittedName>
</protein>
<accession>A0A8J6EW50</accession>
<organism evidence="2 3">
    <name type="scientific">Eleutherodactylus coqui</name>
    <name type="common">Puerto Rican coqui</name>
    <dbReference type="NCBI Taxonomy" id="57060"/>
    <lineage>
        <taxon>Eukaryota</taxon>
        <taxon>Metazoa</taxon>
        <taxon>Chordata</taxon>
        <taxon>Craniata</taxon>
        <taxon>Vertebrata</taxon>
        <taxon>Euteleostomi</taxon>
        <taxon>Amphibia</taxon>
        <taxon>Batrachia</taxon>
        <taxon>Anura</taxon>
        <taxon>Neobatrachia</taxon>
        <taxon>Hyloidea</taxon>
        <taxon>Eleutherodactylidae</taxon>
        <taxon>Eleutherodactylinae</taxon>
        <taxon>Eleutherodactylus</taxon>
        <taxon>Eleutherodactylus</taxon>
    </lineage>
</organism>
<keyword evidence="3" id="KW-1185">Reference proteome</keyword>
<dbReference type="AlphaFoldDB" id="A0A8J6EW50"/>
<keyword evidence="1" id="KW-0812">Transmembrane</keyword>
<evidence type="ECO:0000256" key="1">
    <source>
        <dbReference type="SAM" id="Phobius"/>
    </source>
</evidence>
<gene>
    <name evidence="2" type="ORF">GDO78_002279</name>
</gene>
<dbReference type="Proteomes" id="UP000770717">
    <property type="component" value="Unassembled WGS sequence"/>
</dbReference>
<evidence type="ECO:0000313" key="3">
    <source>
        <dbReference type="Proteomes" id="UP000770717"/>
    </source>
</evidence>
<keyword evidence="1" id="KW-1133">Transmembrane helix</keyword>
<feature type="transmembrane region" description="Helical" evidence="1">
    <location>
        <begin position="35"/>
        <end position="54"/>
    </location>
</feature>
<reference evidence="2" key="1">
    <citation type="thesis" date="2020" institute="ProQuest LLC" country="789 East Eisenhower Parkway, Ann Arbor, MI, USA">
        <title>Comparative Genomics and Chromosome Evolution.</title>
        <authorList>
            <person name="Mudd A.B."/>
        </authorList>
    </citation>
    <scope>NUCLEOTIDE SEQUENCE</scope>
    <source>
        <strain evidence="2">HN-11 Male</strain>
        <tissue evidence="2">Kidney and liver</tissue>
    </source>
</reference>